<comment type="caution">
    <text evidence="1">The sequence shown here is derived from an EMBL/GenBank/DDBJ whole genome shotgun (WGS) entry which is preliminary data.</text>
</comment>
<dbReference type="RefSeq" id="WP_146371837.1">
    <property type="nucleotide sequence ID" value="NZ_SJPP01000001.1"/>
</dbReference>
<dbReference type="AlphaFoldDB" id="A0A5C6BSX6"/>
<evidence type="ECO:0000313" key="2">
    <source>
        <dbReference type="Proteomes" id="UP000320735"/>
    </source>
</evidence>
<accession>A0A5C6BSX6</accession>
<sequence length="259" mass="28643">MQPMPQWWIIDKLDVRDVELDFTSSSGGRPSTRAVFAGDTCLVNALDYVQFNADPTQVIVCAECGNTGCSAGGWICMRRFGDFVAFIPAFGERFDAWNEALRGFEEPEEYSPPPYVVTCGIPMIPCCVYTECNTATSALPGLEAVKLITAGEAVWLTQWLAPLHVLGKNPQRPRLLHEAILAVNDGDLIEEIECLRGFLDDNFNSSAALAPVATYENSAIEFYLEGPGTPAWRPLSHIGDRLAFHFEPNTTLDFWVEDT</sequence>
<dbReference type="EMBL" id="SJPP01000001">
    <property type="protein sequence ID" value="TWU14541.1"/>
    <property type="molecule type" value="Genomic_DNA"/>
</dbReference>
<reference evidence="1 2" key="1">
    <citation type="submission" date="2019-02" db="EMBL/GenBank/DDBJ databases">
        <title>Deep-cultivation of Planctomycetes and their phenomic and genomic characterization uncovers novel biology.</title>
        <authorList>
            <person name="Wiegand S."/>
            <person name="Jogler M."/>
            <person name="Boedeker C."/>
            <person name="Pinto D."/>
            <person name="Vollmers J."/>
            <person name="Rivas-Marin E."/>
            <person name="Kohn T."/>
            <person name="Peeters S.H."/>
            <person name="Heuer A."/>
            <person name="Rast P."/>
            <person name="Oberbeckmann S."/>
            <person name="Bunk B."/>
            <person name="Jeske O."/>
            <person name="Meyerdierks A."/>
            <person name="Storesund J.E."/>
            <person name="Kallscheuer N."/>
            <person name="Luecker S."/>
            <person name="Lage O.M."/>
            <person name="Pohl T."/>
            <person name="Merkel B.J."/>
            <person name="Hornburger P."/>
            <person name="Mueller R.-W."/>
            <person name="Bruemmer F."/>
            <person name="Labrenz M."/>
            <person name="Spormann A.M."/>
            <person name="Op Den Camp H."/>
            <person name="Overmann J."/>
            <person name="Amann R."/>
            <person name="Jetten M.S.M."/>
            <person name="Mascher T."/>
            <person name="Medema M.H."/>
            <person name="Devos D.P."/>
            <person name="Kaster A.-K."/>
            <person name="Ovreas L."/>
            <person name="Rohde M."/>
            <person name="Galperin M.Y."/>
            <person name="Jogler C."/>
        </authorList>
    </citation>
    <scope>NUCLEOTIDE SEQUENCE [LARGE SCALE GENOMIC DNA]</scope>
    <source>
        <strain evidence="1 2">CA54</strain>
    </source>
</reference>
<gene>
    <name evidence="1" type="ORF">CA54_34100</name>
</gene>
<dbReference type="Proteomes" id="UP000320735">
    <property type="component" value="Unassembled WGS sequence"/>
</dbReference>
<name>A0A5C6BSX6_9PLAN</name>
<dbReference type="OrthoDB" id="3078240at2"/>
<proteinExistence type="predicted"/>
<protein>
    <submittedName>
        <fullName evidence="1">Uncharacterized protein</fullName>
    </submittedName>
</protein>
<keyword evidence="2" id="KW-1185">Reference proteome</keyword>
<organism evidence="1 2">
    <name type="scientific">Symmachiella macrocystis</name>
    <dbReference type="NCBI Taxonomy" id="2527985"/>
    <lineage>
        <taxon>Bacteria</taxon>
        <taxon>Pseudomonadati</taxon>
        <taxon>Planctomycetota</taxon>
        <taxon>Planctomycetia</taxon>
        <taxon>Planctomycetales</taxon>
        <taxon>Planctomycetaceae</taxon>
        <taxon>Symmachiella</taxon>
    </lineage>
</organism>
<evidence type="ECO:0000313" key="1">
    <source>
        <dbReference type="EMBL" id="TWU14541.1"/>
    </source>
</evidence>